<gene>
    <name evidence="11" type="ORF">C8D99_1143</name>
</gene>
<dbReference type="RefSeq" id="WP_133958036.1">
    <property type="nucleotide sequence ID" value="NZ_SORI01000014.1"/>
</dbReference>
<dbReference type="Pfam" id="PF02896">
    <property type="entry name" value="PEP-utilizers_C"/>
    <property type="match status" value="1"/>
</dbReference>
<reference evidence="11 12" key="1">
    <citation type="submission" date="2019-03" db="EMBL/GenBank/DDBJ databases">
        <title>Genomic Encyclopedia of Type Strains, Phase IV (KMG-IV): sequencing the most valuable type-strain genomes for metagenomic binning, comparative biology and taxonomic classification.</title>
        <authorList>
            <person name="Goeker M."/>
        </authorList>
    </citation>
    <scope>NUCLEOTIDE SEQUENCE [LARGE SCALE GENOMIC DNA]</scope>
    <source>
        <strain evidence="11 12">DSM 25964</strain>
    </source>
</reference>
<dbReference type="PANTHER" id="PTHR43030">
    <property type="entry name" value="PHOSPHOENOLPYRUVATE SYNTHASE"/>
    <property type="match status" value="1"/>
</dbReference>
<dbReference type="GO" id="GO:0046872">
    <property type="term" value="F:metal ion binding"/>
    <property type="evidence" value="ECO:0007669"/>
    <property type="project" value="UniProtKB-KW"/>
</dbReference>
<keyword evidence="7" id="KW-0067">ATP-binding</keyword>
<dbReference type="InterPro" id="IPR008279">
    <property type="entry name" value="PEP-util_enz_mobile_dom"/>
</dbReference>
<evidence type="ECO:0000256" key="5">
    <source>
        <dbReference type="ARBA" id="ARBA00022741"/>
    </source>
</evidence>
<dbReference type="InterPro" id="IPR018274">
    <property type="entry name" value="PEP_util_AS"/>
</dbReference>
<dbReference type="EMBL" id="SORI01000014">
    <property type="protein sequence ID" value="TDY58312.1"/>
    <property type="molecule type" value="Genomic_DNA"/>
</dbReference>
<keyword evidence="4" id="KW-0479">Metal-binding</keyword>
<comment type="similarity">
    <text evidence="2">Belongs to the PEP-utilizing enzyme family.</text>
</comment>
<dbReference type="GO" id="GO:0008986">
    <property type="term" value="F:pyruvate, water dikinase activity"/>
    <property type="evidence" value="ECO:0007669"/>
    <property type="project" value="InterPro"/>
</dbReference>
<dbReference type="SUPFAM" id="SSF52009">
    <property type="entry name" value="Phosphohistidine domain"/>
    <property type="match status" value="1"/>
</dbReference>
<dbReference type="PROSITE" id="PS00370">
    <property type="entry name" value="PEP_ENZYMES_PHOS_SITE"/>
    <property type="match status" value="1"/>
</dbReference>
<evidence type="ECO:0000259" key="10">
    <source>
        <dbReference type="Pfam" id="PF02896"/>
    </source>
</evidence>
<comment type="cofactor">
    <cofactor evidence="1">
        <name>Mg(2+)</name>
        <dbReference type="ChEBI" id="CHEBI:18420"/>
    </cofactor>
</comment>
<dbReference type="InterPro" id="IPR015813">
    <property type="entry name" value="Pyrv/PenolPyrv_kinase-like_dom"/>
</dbReference>
<evidence type="ECO:0000313" key="11">
    <source>
        <dbReference type="EMBL" id="TDY58312.1"/>
    </source>
</evidence>
<dbReference type="Gene3D" id="3.20.20.60">
    <property type="entry name" value="Phosphoenolpyruvate-binding domains"/>
    <property type="match status" value="1"/>
</dbReference>
<dbReference type="AlphaFoldDB" id="A0A4R8M3N6"/>
<evidence type="ECO:0000256" key="3">
    <source>
        <dbReference type="ARBA" id="ARBA00022679"/>
    </source>
</evidence>
<dbReference type="Gene3D" id="3.50.30.10">
    <property type="entry name" value="Phosphohistidine domain"/>
    <property type="match status" value="1"/>
</dbReference>
<dbReference type="SUPFAM" id="SSF51621">
    <property type="entry name" value="Phosphoenolpyruvate/pyruvate domain"/>
    <property type="match status" value="1"/>
</dbReference>
<dbReference type="Proteomes" id="UP000295066">
    <property type="component" value="Unassembled WGS sequence"/>
</dbReference>
<feature type="domain" description="PEP-utilising enzyme C-terminal" evidence="10">
    <location>
        <begin position="160"/>
        <end position="454"/>
    </location>
</feature>
<keyword evidence="3" id="KW-0808">Transferase</keyword>
<name>A0A4R8M3N6_9BACT</name>
<accession>A0A4R8M3N6</accession>
<keyword evidence="6" id="KW-0418">Kinase</keyword>
<evidence type="ECO:0000256" key="7">
    <source>
        <dbReference type="ARBA" id="ARBA00022840"/>
    </source>
</evidence>
<evidence type="ECO:0000256" key="2">
    <source>
        <dbReference type="ARBA" id="ARBA00007837"/>
    </source>
</evidence>
<dbReference type="OrthoDB" id="9765468at2"/>
<evidence type="ECO:0000256" key="8">
    <source>
        <dbReference type="ARBA" id="ARBA00022842"/>
    </source>
</evidence>
<evidence type="ECO:0000256" key="4">
    <source>
        <dbReference type="ARBA" id="ARBA00022723"/>
    </source>
</evidence>
<dbReference type="InterPro" id="IPR036637">
    <property type="entry name" value="Phosphohistidine_dom_sf"/>
</dbReference>
<evidence type="ECO:0000256" key="6">
    <source>
        <dbReference type="ARBA" id="ARBA00022777"/>
    </source>
</evidence>
<dbReference type="InterPro" id="IPR006319">
    <property type="entry name" value="PEP_synth"/>
</dbReference>
<dbReference type="InterPro" id="IPR000121">
    <property type="entry name" value="PEP_util_C"/>
</dbReference>
<protein>
    <submittedName>
        <fullName evidence="11">Phosphoenolpyruvate synthase</fullName>
    </submittedName>
</protein>
<dbReference type="GO" id="GO:0005524">
    <property type="term" value="F:ATP binding"/>
    <property type="evidence" value="ECO:0007669"/>
    <property type="project" value="UniProtKB-KW"/>
</dbReference>
<dbReference type="Pfam" id="PF00391">
    <property type="entry name" value="PEP-utilizers"/>
    <property type="match status" value="1"/>
</dbReference>
<evidence type="ECO:0000256" key="1">
    <source>
        <dbReference type="ARBA" id="ARBA00001946"/>
    </source>
</evidence>
<keyword evidence="8" id="KW-0460">Magnesium</keyword>
<evidence type="ECO:0000259" key="9">
    <source>
        <dbReference type="Pfam" id="PF00391"/>
    </source>
</evidence>
<sequence length="466" mass="49661">MTKNGKHENSSPAPVTPERKLLCRGLAASPGLAAGKVVLVPGSADAVKITDGDILVTTMTTPDMIPALRKAGAVVTDEGGRTCHAAILSRELGIPCIVGARNATEVLAEGQNVVVDATRGVVFQGEERTAPSLVSAVSALPAASPRTAAQGQPAASPIPQSVTATKILINLEGPASVERCSVLPADGVGLLRTEFIFTGDIGIHPIYLVRTKQETLFVDKLAEGIAAVASGFSPRPVLMRFSDFRTNDFRKLRGGQDLEPLESNPMLGWRGASRYVSPDYEQGFRLECRAVKKVRDYFGLTNLSVIIPFVRTLREMEQVRAILESEGLVSGPSFKVWLMVEVPSVVLQADRFASLCDGFTIGSNDLTQLILGVDRDSGKLGAMGYFDERHPSVLEAISMTVRAARKAGIPCSICGEGPSVFPDFAEKLVAMGMDSISVNPDALDYTRRIVASAEQKIILDGIRGGM</sequence>
<dbReference type="InterPro" id="IPR040442">
    <property type="entry name" value="Pyrv_kinase-like_dom_sf"/>
</dbReference>
<keyword evidence="5" id="KW-0547">Nucleotide-binding</keyword>
<dbReference type="PANTHER" id="PTHR43030:SF1">
    <property type="entry name" value="PHOSPHOENOLPYRUVATE SYNTHASE"/>
    <property type="match status" value="1"/>
</dbReference>
<comment type="caution">
    <text evidence="11">The sequence shown here is derived from an EMBL/GenBank/DDBJ whole genome shotgun (WGS) entry which is preliminary data.</text>
</comment>
<keyword evidence="11" id="KW-0670">Pyruvate</keyword>
<organism evidence="11 12">
    <name type="scientific">Aminivibrio pyruvatiphilus</name>
    <dbReference type="NCBI Taxonomy" id="1005740"/>
    <lineage>
        <taxon>Bacteria</taxon>
        <taxon>Thermotogati</taxon>
        <taxon>Synergistota</taxon>
        <taxon>Synergistia</taxon>
        <taxon>Synergistales</taxon>
        <taxon>Aminobacteriaceae</taxon>
        <taxon>Aminivibrio</taxon>
    </lineage>
</organism>
<feature type="domain" description="PEP-utilising enzyme mobile" evidence="9">
    <location>
        <begin position="50"/>
        <end position="120"/>
    </location>
</feature>
<evidence type="ECO:0000313" key="12">
    <source>
        <dbReference type="Proteomes" id="UP000295066"/>
    </source>
</evidence>
<proteinExistence type="inferred from homology"/>
<keyword evidence="12" id="KW-1185">Reference proteome</keyword>